<proteinExistence type="predicted"/>
<name>H5TB96_9ALTE</name>
<sequence>MIAHCNYITNTWHGQTLPCSIQTQLNSAFLHNTSGYYIGI</sequence>
<accession>H5TB96</accession>
<gene>
    <name evidence="1" type="ORF">GPUN_1449</name>
</gene>
<dbReference type="Proteomes" id="UP000053586">
    <property type="component" value="Unassembled WGS sequence"/>
</dbReference>
<evidence type="ECO:0000313" key="1">
    <source>
        <dbReference type="EMBL" id="GAB55573.1"/>
    </source>
</evidence>
<evidence type="ECO:0000313" key="2">
    <source>
        <dbReference type="Proteomes" id="UP000053586"/>
    </source>
</evidence>
<reference evidence="1 2" key="2">
    <citation type="journal article" date="2017" name="Antonie Van Leeuwenhoek">
        <title>Rhizobium rhizosphaerae sp. nov., a novel species isolated from rice rhizosphere.</title>
        <authorList>
            <person name="Zhao J.J."/>
            <person name="Zhang J."/>
            <person name="Zhang R.J."/>
            <person name="Zhang C.W."/>
            <person name="Yin H.Q."/>
            <person name="Zhang X.X."/>
        </authorList>
    </citation>
    <scope>NUCLEOTIDE SEQUENCE [LARGE SCALE GENOMIC DNA]</scope>
    <source>
        <strain evidence="1 2">ACAM 611</strain>
    </source>
</reference>
<organism evidence="1 2">
    <name type="scientific">Glaciecola punicea ACAM 611</name>
    <dbReference type="NCBI Taxonomy" id="1121923"/>
    <lineage>
        <taxon>Bacteria</taxon>
        <taxon>Pseudomonadati</taxon>
        <taxon>Pseudomonadota</taxon>
        <taxon>Gammaproteobacteria</taxon>
        <taxon>Alteromonadales</taxon>
        <taxon>Alteromonadaceae</taxon>
        <taxon>Glaciecola</taxon>
    </lineage>
</organism>
<dbReference type="EMBL" id="BAET01000013">
    <property type="protein sequence ID" value="GAB55573.1"/>
    <property type="molecule type" value="Genomic_DNA"/>
</dbReference>
<keyword evidence="2" id="KW-1185">Reference proteome</keyword>
<comment type="caution">
    <text evidence="1">The sequence shown here is derived from an EMBL/GenBank/DDBJ whole genome shotgun (WGS) entry which is preliminary data.</text>
</comment>
<reference evidence="1 2" key="1">
    <citation type="journal article" date="2012" name="J. Bacteriol.">
        <title>Genome sequence of proteorhodopsin-containing sea ice bacterium Glaciecola punicea ACAM 611T.</title>
        <authorList>
            <person name="Qin Q.-L."/>
            <person name="Xie B.-B."/>
            <person name="Shu Y.-L."/>
            <person name="Rong J.-C."/>
            <person name="Zhao D.-L."/>
            <person name="Zhang X.-Y."/>
            <person name="Chen X.-L."/>
            <person name="Zhou B.-C."/>
            <person name="Zhanga Y.-Z."/>
        </authorList>
    </citation>
    <scope>NUCLEOTIDE SEQUENCE [LARGE SCALE GENOMIC DNA]</scope>
    <source>
        <strain evidence="1 2">ACAM 611</strain>
    </source>
</reference>
<protein>
    <submittedName>
        <fullName evidence="1">Uncharacterized protein</fullName>
    </submittedName>
</protein>
<dbReference type="AlphaFoldDB" id="H5TB96"/>